<dbReference type="InterPro" id="IPR058130">
    <property type="entry name" value="PEA_transf_C"/>
</dbReference>
<sequence length="270" mass="31610">MTYANNDTQKSSTKRPWYTYANLGAIINTAGYESFWFSNQEKGWEEHSNSFGILSSVFKHRHFIKADYINTYDEALLPLLEKSKLKDKNFIVFHLSGSHILYNVRFPKSFEKFKPKDIDFSYLKTRTNADKQVVADYINSLYYTDSILNRIVSFFKDKESLVIYISDHAQDVYESWDKALHHCNAYGVEIPFIIYASPLYAKHHQDKIQVIQNALNKPFMSDNFLHTLLELIGIRTKDYDPTKDLLSPSFDSKRILNPCKSFIYHNRHAS</sequence>
<dbReference type="InterPro" id="IPR017850">
    <property type="entry name" value="Alkaline_phosphatase_core_sf"/>
</dbReference>
<dbReference type="EMBL" id="CP003479">
    <property type="protein sequence ID" value="AFI04366.1"/>
    <property type="molecule type" value="Genomic_DNA"/>
</dbReference>
<gene>
    <name evidence="8" type="ordered locus">HCW_05520</name>
</gene>
<dbReference type="CDD" id="cd16017">
    <property type="entry name" value="LptA"/>
    <property type="match status" value="1"/>
</dbReference>
<evidence type="ECO:0000256" key="4">
    <source>
        <dbReference type="ARBA" id="ARBA00022692"/>
    </source>
</evidence>
<keyword evidence="9" id="KW-1185">Reference proteome</keyword>
<dbReference type="GO" id="GO:0016776">
    <property type="term" value="F:phosphotransferase activity, phosphate group as acceptor"/>
    <property type="evidence" value="ECO:0007669"/>
    <property type="project" value="TreeGrafter"/>
</dbReference>
<evidence type="ECO:0000256" key="2">
    <source>
        <dbReference type="ARBA" id="ARBA00022475"/>
    </source>
</evidence>
<keyword evidence="5" id="KW-1133">Transmembrane helix</keyword>
<evidence type="ECO:0000256" key="5">
    <source>
        <dbReference type="ARBA" id="ARBA00022989"/>
    </source>
</evidence>
<dbReference type="AlphaFoldDB" id="I0EN47"/>
<dbReference type="SUPFAM" id="SSF53649">
    <property type="entry name" value="Alkaline phosphatase-like"/>
    <property type="match status" value="1"/>
</dbReference>
<keyword evidence="3" id="KW-0808">Transferase</keyword>
<protein>
    <recommendedName>
        <fullName evidence="7">Sulfatase N-terminal domain-containing protein</fullName>
    </recommendedName>
</protein>
<evidence type="ECO:0000256" key="3">
    <source>
        <dbReference type="ARBA" id="ARBA00022679"/>
    </source>
</evidence>
<dbReference type="KEGG" id="hce:HCW_05520"/>
<feature type="domain" description="Sulfatase N-terminal" evidence="7">
    <location>
        <begin position="7"/>
        <end position="234"/>
    </location>
</feature>
<dbReference type="Gene3D" id="3.40.720.10">
    <property type="entry name" value="Alkaline Phosphatase, subunit A"/>
    <property type="match status" value="1"/>
</dbReference>
<name>I0EN47_HELC0</name>
<reference evidence="9" key="1">
    <citation type="submission" date="2012-04" db="EMBL/GenBank/DDBJ databases">
        <title>Complete genome sequence of Helicobacter cetorum strain MIT 00-7128.</title>
        <authorList>
            <person name="Kersulyte D."/>
            <person name="Berg D.E."/>
        </authorList>
    </citation>
    <scope>NUCLEOTIDE SEQUENCE [LARGE SCALE GENOMIC DNA]</scope>
    <source>
        <strain evidence="9">MIT 00-7128</strain>
    </source>
</reference>
<dbReference type="InterPro" id="IPR000917">
    <property type="entry name" value="Sulfatase_N"/>
</dbReference>
<proteinExistence type="predicted"/>
<evidence type="ECO:0000256" key="1">
    <source>
        <dbReference type="ARBA" id="ARBA00004651"/>
    </source>
</evidence>
<keyword evidence="6" id="KW-0472">Membrane</keyword>
<accession>I0EN47</accession>
<dbReference type="InterPro" id="IPR040423">
    <property type="entry name" value="PEA_transferase"/>
</dbReference>
<evidence type="ECO:0000256" key="6">
    <source>
        <dbReference type="ARBA" id="ARBA00023136"/>
    </source>
</evidence>
<evidence type="ECO:0000313" key="8">
    <source>
        <dbReference type="EMBL" id="AFI04366.1"/>
    </source>
</evidence>
<dbReference type="STRING" id="182217.HCW_05520"/>
<keyword evidence="2" id="KW-1003">Cell membrane</keyword>
<dbReference type="PANTHER" id="PTHR30443:SF2">
    <property type="entry name" value="PHOSPHOETHANOLAMINE TRANSFERASE EPTC"/>
    <property type="match status" value="1"/>
</dbReference>
<dbReference type="PANTHER" id="PTHR30443">
    <property type="entry name" value="INNER MEMBRANE PROTEIN"/>
    <property type="match status" value="1"/>
</dbReference>
<evidence type="ECO:0000259" key="7">
    <source>
        <dbReference type="Pfam" id="PF00884"/>
    </source>
</evidence>
<dbReference type="Pfam" id="PF00884">
    <property type="entry name" value="Sulfatase"/>
    <property type="match status" value="1"/>
</dbReference>
<dbReference type="Proteomes" id="UP000005010">
    <property type="component" value="Chromosome"/>
</dbReference>
<comment type="subcellular location">
    <subcellularLocation>
        <location evidence="1">Cell membrane</location>
        <topology evidence="1">Multi-pass membrane protein</topology>
    </subcellularLocation>
</comment>
<keyword evidence="4" id="KW-0812">Transmembrane</keyword>
<dbReference type="GO" id="GO:0009244">
    <property type="term" value="P:lipopolysaccharide core region biosynthetic process"/>
    <property type="evidence" value="ECO:0007669"/>
    <property type="project" value="TreeGrafter"/>
</dbReference>
<dbReference type="GO" id="GO:0005886">
    <property type="term" value="C:plasma membrane"/>
    <property type="evidence" value="ECO:0007669"/>
    <property type="project" value="UniProtKB-SubCell"/>
</dbReference>
<dbReference type="eggNOG" id="COG2194">
    <property type="taxonomic scope" value="Bacteria"/>
</dbReference>
<organism evidence="8 9">
    <name type="scientific">Helicobacter cetorum (strain ATCC BAA-429 / MIT 00-7128)</name>
    <dbReference type="NCBI Taxonomy" id="182217"/>
    <lineage>
        <taxon>Bacteria</taxon>
        <taxon>Pseudomonadati</taxon>
        <taxon>Campylobacterota</taxon>
        <taxon>Epsilonproteobacteria</taxon>
        <taxon>Campylobacterales</taxon>
        <taxon>Helicobacteraceae</taxon>
        <taxon>Helicobacter</taxon>
    </lineage>
</organism>
<dbReference type="HOGENOM" id="CLU_084174_0_0_7"/>
<dbReference type="PATRIC" id="fig|182217.3.peg.1171"/>
<evidence type="ECO:0000313" key="9">
    <source>
        <dbReference type="Proteomes" id="UP000005010"/>
    </source>
</evidence>